<proteinExistence type="predicted"/>
<reference evidence="2" key="1">
    <citation type="submission" date="2023-06" db="EMBL/GenBank/DDBJ databases">
        <authorList>
            <consortium name="Lawrence Berkeley National Laboratory"/>
            <person name="Ahrendt S."/>
            <person name="Sahu N."/>
            <person name="Indic B."/>
            <person name="Wong-Bajracharya J."/>
            <person name="Merenyi Z."/>
            <person name="Ke H.-M."/>
            <person name="Monk M."/>
            <person name="Kocsube S."/>
            <person name="Drula E."/>
            <person name="Lipzen A."/>
            <person name="Balint B."/>
            <person name="Henrissat B."/>
            <person name="Andreopoulos B."/>
            <person name="Martin F.M."/>
            <person name="Harder C.B."/>
            <person name="Rigling D."/>
            <person name="Ford K.L."/>
            <person name="Foster G.D."/>
            <person name="Pangilinan J."/>
            <person name="Papanicolaou A."/>
            <person name="Barry K."/>
            <person name="LaButti K."/>
            <person name="Viragh M."/>
            <person name="Koriabine M."/>
            <person name="Yan M."/>
            <person name="Riley R."/>
            <person name="Champramary S."/>
            <person name="Plett K.L."/>
            <person name="Tsai I.J."/>
            <person name="Slot J."/>
            <person name="Sipos G."/>
            <person name="Plett J."/>
            <person name="Nagy L.G."/>
            <person name="Grigoriev I.V."/>
        </authorList>
    </citation>
    <scope>NUCLEOTIDE SEQUENCE</scope>
    <source>
        <strain evidence="2">ICMP 16352</strain>
    </source>
</reference>
<keyword evidence="1" id="KW-0067">ATP-binding</keyword>
<dbReference type="GO" id="GO:0005524">
    <property type="term" value="F:ATP binding"/>
    <property type="evidence" value="ECO:0007669"/>
    <property type="project" value="UniProtKB-UniRule"/>
</dbReference>
<evidence type="ECO:0008006" key="4">
    <source>
        <dbReference type="Google" id="ProtNLM"/>
    </source>
</evidence>
<protein>
    <recommendedName>
        <fullName evidence="4">Protein kinase domain-containing protein</fullName>
    </recommendedName>
</protein>
<dbReference type="PROSITE" id="PS00107">
    <property type="entry name" value="PROTEIN_KINASE_ATP"/>
    <property type="match status" value="1"/>
</dbReference>
<name>A0AA39NBU9_9AGAR</name>
<feature type="binding site" evidence="1">
    <location>
        <position position="70"/>
    </location>
    <ligand>
        <name>ATP</name>
        <dbReference type="ChEBI" id="CHEBI:30616"/>
    </ligand>
</feature>
<evidence type="ECO:0000313" key="2">
    <source>
        <dbReference type="EMBL" id="KAK0462752.1"/>
    </source>
</evidence>
<accession>A0AA39NBU9</accession>
<organism evidence="2 3">
    <name type="scientific">Armillaria novae-zelandiae</name>
    <dbReference type="NCBI Taxonomy" id="153914"/>
    <lineage>
        <taxon>Eukaryota</taxon>
        <taxon>Fungi</taxon>
        <taxon>Dikarya</taxon>
        <taxon>Basidiomycota</taxon>
        <taxon>Agaricomycotina</taxon>
        <taxon>Agaricomycetes</taxon>
        <taxon>Agaricomycetidae</taxon>
        <taxon>Agaricales</taxon>
        <taxon>Marasmiineae</taxon>
        <taxon>Physalacriaceae</taxon>
        <taxon>Armillaria</taxon>
    </lineage>
</organism>
<dbReference type="InterPro" id="IPR017441">
    <property type="entry name" value="Protein_kinase_ATP_BS"/>
</dbReference>
<keyword evidence="3" id="KW-1185">Reference proteome</keyword>
<dbReference type="EMBL" id="JAUEPR010000124">
    <property type="protein sequence ID" value="KAK0462752.1"/>
    <property type="molecule type" value="Genomic_DNA"/>
</dbReference>
<dbReference type="AlphaFoldDB" id="A0AA39NBU9"/>
<evidence type="ECO:0000313" key="3">
    <source>
        <dbReference type="Proteomes" id="UP001175227"/>
    </source>
</evidence>
<evidence type="ECO:0000256" key="1">
    <source>
        <dbReference type="PROSITE-ProRule" id="PRU10141"/>
    </source>
</evidence>
<comment type="caution">
    <text evidence="2">The sequence shown here is derived from an EMBL/GenBank/DDBJ whole genome shotgun (WGS) entry which is preliminary data.</text>
</comment>
<sequence length="96" mass="10189">MDGDTKFARFPQGEIQNDGRLCPAPAFSPTPSVGSDEVMAGYMLGKIIGYGGFSTICRAYSTSGGAVPVKIVCHLDLHGQGKVPLARKHLEHEAEV</sequence>
<keyword evidence="1" id="KW-0547">Nucleotide-binding</keyword>
<dbReference type="Proteomes" id="UP001175227">
    <property type="component" value="Unassembled WGS sequence"/>
</dbReference>
<gene>
    <name evidence="2" type="ORF">IW261DRAFT_1576260</name>
</gene>